<evidence type="ECO:0000313" key="1">
    <source>
        <dbReference type="EMBL" id="EYE92005.1"/>
    </source>
</evidence>
<sequence>MPVMSDRAPVQVETLSPVEPPELELEWWWPPRGSRVNKLEESPATGAPMTELAERMVARATVASLEVSIYILNEDWLKVDGAVKQRVVESRKALRLEAL</sequence>
<dbReference type="HOGENOM" id="CLU_2319930_0_0_1"/>
<dbReference type="RefSeq" id="XP_040635695.1">
    <property type="nucleotide sequence ID" value="XM_040778027.1"/>
</dbReference>
<dbReference type="AlphaFoldDB" id="A0A017S784"/>
<organism evidence="1 2">
    <name type="scientific">Aspergillus ruber (strain CBS 135680)</name>
    <dbReference type="NCBI Taxonomy" id="1388766"/>
    <lineage>
        <taxon>Eukaryota</taxon>
        <taxon>Fungi</taxon>
        <taxon>Dikarya</taxon>
        <taxon>Ascomycota</taxon>
        <taxon>Pezizomycotina</taxon>
        <taxon>Eurotiomycetes</taxon>
        <taxon>Eurotiomycetidae</taxon>
        <taxon>Eurotiales</taxon>
        <taxon>Aspergillaceae</taxon>
        <taxon>Aspergillus</taxon>
        <taxon>Aspergillus subgen. Aspergillus</taxon>
    </lineage>
</organism>
<keyword evidence="2" id="KW-1185">Reference proteome</keyword>
<protein>
    <submittedName>
        <fullName evidence="1">Uncharacterized protein</fullName>
    </submittedName>
</protein>
<dbReference type="EMBL" id="KK088440">
    <property type="protein sequence ID" value="EYE92005.1"/>
    <property type="molecule type" value="Genomic_DNA"/>
</dbReference>
<accession>A0A017S784</accession>
<evidence type="ECO:0000313" key="2">
    <source>
        <dbReference type="Proteomes" id="UP000019804"/>
    </source>
</evidence>
<gene>
    <name evidence="1" type="ORF">EURHEDRAFT_225581</name>
</gene>
<reference evidence="2" key="1">
    <citation type="journal article" date="2014" name="Nat. Commun.">
        <title>Genomic adaptations of the halophilic Dead Sea filamentous fungus Eurotium rubrum.</title>
        <authorList>
            <person name="Kis-Papo T."/>
            <person name="Weig A.R."/>
            <person name="Riley R."/>
            <person name="Persoh D."/>
            <person name="Salamov A."/>
            <person name="Sun H."/>
            <person name="Lipzen A."/>
            <person name="Wasser S.P."/>
            <person name="Rambold G."/>
            <person name="Grigoriev I.V."/>
            <person name="Nevo E."/>
        </authorList>
    </citation>
    <scope>NUCLEOTIDE SEQUENCE [LARGE SCALE GENOMIC DNA]</scope>
    <source>
        <strain evidence="2">CBS 135680</strain>
    </source>
</reference>
<dbReference type="GeneID" id="63693151"/>
<proteinExistence type="predicted"/>
<name>A0A017S784_ASPRC</name>
<dbReference type="Proteomes" id="UP000019804">
    <property type="component" value="Unassembled WGS sequence"/>
</dbReference>